<reference evidence="1" key="1">
    <citation type="submission" date="2015-04" db="UniProtKB">
        <authorList>
            <consortium name="EnsemblPlants"/>
        </authorList>
    </citation>
    <scope>IDENTIFICATION</scope>
    <source>
        <strain evidence="1">SL10</strain>
    </source>
</reference>
<accession>A0A0E0G144</accession>
<name>A0A0E0G144_ORYNI</name>
<reference evidence="1" key="2">
    <citation type="submission" date="2018-04" db="EMBL/GenBank/DDBJ databases">
        <title>OnivRS2 (Oryza nivara Reference Sequence Version 2).</title>
        <authorList>
            <person name="Zhang J."/>
            <person name="Kudrna D."/>
            <person name="Lee S."/>
            <person name="Talag J."/>
            <person name="Rajasekar S."/>
            <person name="Welchert J."/>
            <person name="Hsing Y.-I."/>
            <person name="Wing R.A."/>
        </authorList>
    </citation>
    <scope>NUCLEOTIDE SEQUENCE [LARGE SCALE GENOMIC DNA]</scope>
    <source>
        <strain evidence="1">SL10</strain>
    </source>
</reference>
<protein>
    <submittedName>
        <fullName evidence="1">Uncharacterized protein</fullName>
    </submittedName>
</protein>
<dbReference type="Proteomes" id="UP000006591">
    <property type="component" value="Chromosome 2"/>
</dbReference>
<dbReference type="Gramene" id="ONIVA02G03580.1">
    <property type="protein sequence ID" value="ONIVA02G03580.1"/>
    <property type="gene ID" value="ONIVA02G03580"/>
</dbReference>
<dbReference type="HOGENOM" id="CLU_2798327_0_0_1"/>
<proteinExistence type="predicted"/>
<organism evidence="1">
    <name type="scientific">Oryza nivara</name>
    <name type="common">Indian wild rice</name>
    <name type="synonym">Oryza sativa f. spontanea</name>
    <dbReference type="NCBI Taxonomy" id="4536"/>
    <lineage>
        <taxon>Eukaryota</taxon>
        <taxon>Viridiplantae</taxon>
        <taxon>Streptophyta</taxon>
        <taxon>Embryophyta</taxon>
        <taxon>Tracheophyta</taxon>
        <taxon>Spermatophyta</taxon>
        <taxon>Magnoliopsida</taxon>
        <taxon>Liliopsida</taxon>
        <taxon>Poales</taxon>
        <taxon>Poaceae</taxon>
        <taxon>BOP clade</taxon>
        <taxon>Oryzoideae</taxon>
        <taxon>Oryzeae</taxon>
        <taxon>Oryzinae</taxon>
        <taxon>Oryza</taxon>
    </lineage>
</organism>
<evidence type="ECO:0000313" key="1">
    <source>
        <dbReference type="EnsemblPlants" id="ONIVA02G03580.1"/>
    </source>
</evidence>
<dbReference type="EnsemblPlants" id="ONIVA02G03580.1">
    <property type="protein sequence ID" value="ONIVA02G03580.1"/>
    <property type="gene ID" value="ONIVA02G03580"/>
</dbReference>
<evidence type="ECO:0000313" key="2">
    <source>
        <dbReference type="Proteomes" id="UP000006591"/>
    </source>
</evidence>
<dbReference type="AlphaFoldDB" id="A0A0E0G144"/>
<sequence length="74" mass="8401">MADDCCAKFSSSSSPQLSMRKWRRIRQHLTCCCACATARISRKQGVDEVMDNSAGSTMRTGWSGEMDHIFHWQN</sequence>
<keyword evidence="2" id="KW-1185">Reference proteome</keyword>